<dbReference type="InterPro" id="IPR035914">
    <property type="entry name" value="Sperma_CUB_dom_sf"/>
</dbReference>
<comment type="caution">
    <text evidence="4">The sequence shown here is derived from an EMBL/GenBank/DDBJ whole genome shotgun (WGS) entry which is preliminary data.</text>
</comment>
<keyword evidence="1" id="KW-1015">Disulfide bond</keyword>
<name>A0A8J4X390_CLAMG</name>
<dbReference type="PANTHER" id="PTHR46908">
    <property type="entry name" value="CUBILIN-LIKE PROTEIN"/>
    <property type="match status" value="1"/>
</dbReference>
<protein>
    <submittedName>
        <fullName evidence="4">Deleted in malignant brain tumors 1 protein-like</fullName>
    </submittedName>
</protein>
<dbReference type="EMBL" id="QNUK01000158">
    <property type="protein sequence ID" value="KAF5899716.1"/>
    <property type="molecule type" value="Genomic_DNA"/>
</dbReference>
<feature type="domain" description="CUB" evidence="3">
    <location>
        <begin position="4"/>
        <end position="49"/>
    </location>
</feature>
<evidence type="ECO:0000259" key="3">
    <source>
        <dbReference type="PROSITE" id="PS01180"/>
    </source>
</evidence>
<evidence type="ECO:0000313" key="4">
    <source>
        <dbReference type="EMBL" id="KAF5899716.1"/>
    </source>
</evidence>
<sequence>DLQCGGDLTQSHGGIYSPNYPNDYPDNADCTWRIQSPEHQMILLAFIFV</sequence>
<proteinExistence type="predicted"/>
<organism evidence="4 5">
    <name type="scientific">Clarias magur</name>
    <name type="common">Asian catfish</name>
    <name type="synonym">Macropteronotus magur</name>
    <dbReference type="NCBI Taxonomy" id="1594786"/>
    <lineage>
        <taxon>Eukaryota</taxon>
        <taxon>Metazoa</taxon>
        <taxon>Chordata</taxon>
        <taxon>Craniata</taxon>
        <taxon>Vertebrata</taxon>
        <taxon>Euteleostomi</taxon>
        <taxon>Actinopterygii</taxon>
        <taxon>Neopterygii</taxon>
        <taxon>Teleostei</taxon>
        <taxon>Ostariophysi</taxon>
        <taxon>Siluriformes</taxon>
        <taxon>Clariidae</taxon>
        <taxon>Clarias</taxon>
    </lineage>
</organism>
<dbReference type="PANTHER" id="PTHR46908:SF8">
    <property type="entry name" value="C-TYPE LECTIN DOMAIN-CONTAINING PROTEIN"/>
    <property type="match status" value="1"/>
</dbReference>
<evidence type="ECO:0000256" key="1">
    <source>
        <dbReference type="ARBA" id="ARBA00023157"/>
    </source>
</evidence>
<dbReference type="InterPro" id="IPR052129">
    <property type="entry name" value="Spermadhesin-Link_domain"/>
</dbReference>
<dbReference type="Pfam" id="PF00431">
    <property type="entry name" value="CUB"/>
    <property type="match status" value="1"/>
</dbReference>
<keyword evidence="5" id="KW-1185">Reference proteome</keyword>
<accession>A0A8J4X390</accession>
<evidence type="ECO:0000256" key="2">
    <source>
        <dbReference type="PROSITE-ProRule" id="PRU00059"/>
    </source>
</evidence>
<dbReference type="Gene3D" id="2.60.120.290">
    <property type="entry name" value="Spermadhesin, CUB domain"/>
    <property type="match status" value="1"/>
</dbReference>
<dbReference type="InterPro" id="IPR000859">
    <property type="entry name" value="CUB_dom"/>
</dbReference>
<dbReference type="SUPFAM" id="SSF49854">
    <property type="entry name" value="Spermadhesin, CUB domain"/>
    <property type="match status" value="1"/>
</dbReference>
<evidence type="ECO:0000313" key="5">
    <source>
        <dbReference type="Proteomes" id="UP000727407"/>
    </source>
</evidence>
<dbReference type="PROSITE" id="PS01180">
    <property type="entry name" value="CUB"/>
    <property type="match status" value="1"/>
</dbReference>
<dbReference type="AlphaFoldDB" id="A0A8J4X390"/>
<comment type="caution">
    <text evidence="2">Lacks conserved residue(s) required for the propagation of feature annotation.</text>
</comment>
<dbReference type="CDD" id="cd00041">
    <property type="entry name" value="CUB"/>
    <property type="match status" value="1"/>
</dbReference>
<dbReference type="Proteomes" id="UP000727407">
    <property type="component" value="Unassembled WGS sequence"/>
</dbReference>
<feature type="non-terminal residue" evidence="4">
    <location>
        <position position="1"/>
    </location>
</feature>
<reference evidence="4" key="1">
    <citation type="submission" date="2020-07" db="EMBL/GenBank/DDBJ databases">
        <title>Clarias magur genome sequencing, assembly and annotation.</title>
        <authorList>
            <person name="Kushwaha B."/>
            <person name="Kumar R."/>
            <person name="Das P."/>
            <person name="Joshi C.G."/>
            <person name="Kumar D."/>
            <person name="Nagpure N.S."/>
            <person name="Pandey M."/>
            <person name="Agarwal S."/>
            <person name="Srivastava S."/>
            <person name="Singh M."/>
            <person name="Sahoo L."/>
            <person name="Jayasankar P."/>
            <person name="Meher P.K."/>
            <person name="Koringa P.G."/>
            <person name="Iquebal M.A."/>
            <person name="Das S.P."/>
            <person name="Bit A."/>
            <person name="Patnaik S."/>
            <person name="Patel N."/>
            <person name="Shah T.M."/>
            <person name="Hinsu A."/>
            <person name="Jena J.K."/>
        </authorList>
    </citation>
    <scope>NUCLEOTIDE SEQUENCE</scope>
    <source>
        <strain evidence="4">CIFAMagur01</strain>
        <tissue evidence="4">Testis</tissue>
    </source>
</reference>
<feature type="non-terminal residue" evidence="4">
    <location>
        <position position="49"/>
    </location>
</feature>
<gene>
    <name evidence="4" type="ORF">DAT39_010566</name>
</gene>
<dbReference type="OrthoDB" id="8836374at2759"/>